<keyword evidence="1 2" id="KW-0732">Signal</keyword>
<feature type="signal peptide" evidence="2">
    <location>
        <begin position="1"/>
        <end position="26"/>
    </location>
</feature>
<dbReference type="Gene3D" id="2.60.450.10">
    <property type="entry name" value="Lipopolysaccharide (LPS) transport protein A like domain"/>
    <property type="match status" value="1"/>
</dbReference>
<dbReference type="GO" id="GO:0009279">
    <property type="term" value="C:cell outer membrane"/>
    <property type="evidence" value="ECO:0007669"/>
    <property type="project" value="TreeGrafter"/>
</dbReference>
<dbReference type="InterPro" id="IPR005653">
    <property type="entry name" value="OstA-like_N"/>
</dbReference>
<dbReference type="GO" id="GO:0005509">
    <property type="term" value="F:calcium ion binding"/>
    <property type="evidence" value="ECO:0007669"/>
    <property type="project" value="InterPro"/>
</dbReference>
<accession>D6SSF1</accession>
<sequence>MHCRFFPYILVCVLAALFLYPAGIQAENDKGTEITSRDMTFKGAENLIVFSGDVYVRRPDFELWSDKLYVYLRSDADMDETAPEAGEDDDIEKIVARGQVRIQGEGREGRSGLLTYYPDTEIVELEQDPRLIEGKNSVEGEKIVLNLKDNTSRVYGSEERRVRVIFHSDDSDGDGQ</sequence>
<dbReference type="AlphaFoldDB" id="D6SSF1"/>
<dbReference type="PANTHER" id="PTHR36504:SF1">
    <property type="entry name" value="LIPOPOLYSACCHARIDE EXPORT SYSTEM PROTEIN LPTA"/>
    <property type="match status" value="1"/>
</dbReference>
<dbReference type="EMBL" id="ACJN02000003">
    <property type="protein sequence ID" value="EFI33617.1"/>
    <property type="molecule type" value="Genomic_DNA"/>
</dbReference>
<dbReference type="Pfam" id="PF03968">
    <property type="entry name" value="LptD_N"/>
    <property type="match status" value="1"/>
</dbReference>
<dbReference type="Proteomes" id="UP000005496">
    <property type="component" value="Unassembled WGS sequence"/>
</dbReference>
<evidence type="ECO:0000313" key="5">
    <source>
        <dbReference type="Proteomes" id="UP000005496"/>
    </source>
</evidence>
<evidence type="ECO:0000256" key="1">
    <source>
        <dbReference type="ARBA" id="ARBA00022729"/>
    </source>
</evidence>
<dbReference type="GO" id="GO:0030288">
    <property type="term" value="C:outer membrane-bounded periplasmic space"/>
    <property type="evidence" value="ECO:0007669"/>
    <property type="project" value="TreeGrafter"/>
</dbReference>
<dbReference type="GO" id="GO:0015920">
    <property type="term" value="P:lipopolysaccharide transport"/>
    <property type="evidence" value="ECO:0007669"/>
    <property type="project" value="TreeGrafter"/>
</dbReference>
<name>D6SSF1_9BACT</name>
<gene>
    <name evidence="4" type="ORF">Dthio_PD0952</name>
</gene>
<proteinExistence type="predicted"/>
<evidence type="ECO:0000313" key="4">
    <source>
        <dbReference type="EMBL" id="EFI33617.1"/>
    </source>
</evidence>
<evidence type="ECO:0000256" key="2">
    <source>
        <dbReference type="SAM" id="SignalP"/>
    </source>
</evidence>
<comment type="caution">
    <text evidence="4">The sequence shown here is derived from an EMBL/GenBank/DDBJ whole genome shotgun (WGS) entry which is preliminary data.</text>
</comment>
<protein>
    <submittedName>
        <fullName evidence="4">OstA family protein</fullName>
    </submittedName>
</protein>
<dbReference type="eggNOG" id="COG1934">
    <property type="taxonomic scope" value="Bacteria"/>
</dbReference>
<dbReference type="GO" id="GO:0017089">
    <property type="term" value="F:glycolipid transfer activity"/>
    <property type="evidence" value="ECO:0007669"/>
    <property type="project" value="TreeGrafter"/>
</dbReference>
<evidence type="ECO:0000259" key="3">
    <source>
        <dbReference type="PROSITE" id="PS50222"/>
    </source>
</evidence>
<dbReference type="InterPro" id="IPR002048">
    <property type="entry name" value="EF_hand_dom"/>
</dbReference>
<dbReference type="PANTHER" id="PTHR36504">
    <property type="entry name" value="LIPOPOLYSACCHARIDE EXPORT SYSTEM PROTEIN LPTA"/>
    <property type="match status" value="1"/>
</dbReference>
<keyword evidence="5" id="KW-1185">Reference proteome</keyword>
<feature type="chain" id="PRO_5003088184" evidence="2">
    <location>
        <begin position="27"/>
        <end position="176"/>
    </location>
</feature>
<dbReference type="InterPro" id="IPR052037">
    <property type="entry name" value="LPS_export_LptA"/>
</dbReference>
<dbReference type="PROSITE" id="PS50222">
    <property type="entry name" value="EF_HAND_2"/>
    <property type="match status" value="1"/>
</dbReference>
<organism evidence="4 5">
    <name type="scientific">Desulfonatronospira thiodismutans ASO3-1</name>
    <dbReference type="NCBI Taxonomy" id="555779"/>
    <lineage>
        <taxon>Bacteria</taxon>
        <taxon>Pseudomonadati</taxon>
        <taxon>Thermodesulfobacteriota</taxon>
        <taxon>Desulfovibrionia</taxon>
        <taxon>Desulfovibrionales</taxon>
        <taxon>Desulfonatronovibrionaceae</taxon>
        <taxon>Desulfonatronospira</taxon>
    </lineage>
</organism>
<reference evidence="4" key="1">
    <citation type="submission" date="2010-05" db="EMBL/GenBank/DDBJ databases">
        <title>The draft genome of Desulfonatronospira thiodismutans ASO3-1.</title>
        <authorList>
            <consortium name="US DOE Joint Genome Institute (JGI-PGF)"/>
            <person name="Lucas S."/>
            <person name="Copeland A."/>
            <person name="Lapidus A."/>
            <person name="Cheng J.-F."/>
            <person name="Bruce D."/>
            <person name="Goodwin L."/>
            <person name="Pitluck S."/>
            <person name="Chertkov O."/>
            <person name="Brettin T."/>
            <person name="Detter J.C."/>
            <person name="Han C."/>
            <person name="Land M.L."/>
            <person name="Hauser L."/>
            <person name="Kyrpides N."/>
            <person name="Mikhailova N."/>
            <person name="Muyzer G."/>
            <person name="Woyke T."/>
        </authorList>
    </citation>
    <scope>NUCLEOTIDE SEQUENCE [LARGE SCALE GENOMIC DNA]</scope>
    <source>
        <strain evidence="4">ASO3-1</strain>
    </source>
</reference>
<feature type="domain" description="EF-hand" evidence="3">
    <location>
        <begin position="157"/>
        <end position="176"/>
    </location>
</feature>